<protein>
    <recommendedName>
        <fullName evidence="10">Phosphate transport system permease protein</fullName>
    </recommendedName>
</protein>
<dbReference type="EMBL" id="CP011507">
    <property type="protein sequence ID" value="AKS09934.1"/>
    <property type="molecule type" value="Genomic_DNA"/>
</dbReference>
<feature type="transmembrane region" description="Helical" evidence="9">
    <location>
        <begin position="122"/>
        <end position="147"/>
    </location>
</feature>
<dbReference type="OrthoDB" id="9785113at2"/>
<keyword evidence="7 9" id="KW-1133">Transmembrane helix</keyword>
<evidence type="ECO:0000256" key="1">
    <source>
        <dbReference type="ARBA" id="ARBA00004651"/>
    </source>
</evidence>
<keyword evidence="5 10" id="KW-0592">Phosphate transport</keyword>
<gene>
    <name evidence="12" type="ORF">AA957_28745</name>
</gene>
<dbReference type="InterPro" id="IPR035906">
    <property type="entry name" value="MetI-like_sf"/>
</dbReference>
<feature type="transmembrane region" description="Helical" evidence="9">
    <location>
        <begin position="31"/>
        <end position="49"/>
    </location>
</feature>
<keyword evidence="10" id="KW-0997">Cell inner membrane</keyword>
<feature type="domain" description="ABC transmembrane type-1" evidence="11">
    <location>
        <begin position="85"/>
        <end position="309"/>
    </location>
</feature>
<feature type="transmembrane region" description="Helical" evidence="9">
    <location>
        <begin position="220"/>
        <end position="241"/>
    </location>
</feature>
<evidence type="ECO:0000259" key="11">
    <source>
        <dbReference type="PROSITE" id="PS50928"/>
    </source>
</evidence>
<feature type="transmembrane region" description="Helical" evidence="9">
    <location>
        <begin position="176"/>
        <end position="199"/>
    </location>
</feature>
<evidence type="ECO:0000256" key="9">
    <source>
        <dbReference type="RuleBase" id="RU363032"/>
    </source>
</evidence>
<evidence type="ECO:0000256" key="7">
    <source>
        <dbReference type="ARBA" id="ARBA00022989"/>
    </source>
</evidence>
<evidence type="ECO:0000313" key="13">
    <source>
        <dbReference type="Proteomes" id="UP000036608"/>
    </source>
</evidence>
<dbReference type="Gene3D" id="1.10.3720.10">
    <property type="entry name" value="MetI-like"/>
    <property type="match status" value="1"/>
</dbReference>
<accession>A0A0H5AFD8</accession>
<keyword evidence="6 9" id="KW-0812">Transmembrane</keyword>
<comment type="subcellular location">
    <subcellularLocation>
        <location evidence="10">Cell inner membrane</location>
        <topology evidence="10">Multi-pass membrane protein</topology>
    </subcellularLocation>
    <subcellularLocation>
        <location evidence="1 9">Cell membrane</location>
        <topology evidence="1 9">Multi-pass membrane protein</topology>
    </subcellularLocation>
</comment>
<evidence type="ECO:0000256" key="4">
    <source>
        <dbReference type="ARBA" id="ARBA00022475"/>
    </source>
</evidence>
<dbReference type="InterPro" id="IPR051124">
    <property type="entry name" value="Phosphate_Transport_Permease"/>
</dbReference>
<evidence type="ECO:0000256" key="3">
    <source>
        <dbReference type="ARBA" id="ARBA00022448"/>
    </source>
</evidence>
<proteinExistence type="inferred from homology"/>
<feature type="transmembrane region" description="Helical" evidence="9">
    <location>
        <begin position="261"/>
        <end position="278"/>
    </location>
</feature>
<dbReference type="PANTHER" id="PTHR30425:SF1">
    <property type="entry name" value="PHOSPHATE TRANSPORT SYSTEM PERMEASE PROTEIN PSTC"/>
    <property type="match status" value="1"/>
</dbReference>
<dbReference type="GO" id="GO:0005886">
    <property type="term" value="C:plasma membrane"/>
    <property type="evidence" value="ECO:0007669"/>
    <property type="project" value="UniProtKB-SubCell"/>
</dbReference>
<dbReference type="KEGG" id="ptv:AA957_28745"/>
<dbReference type="Proteomes" id="UP000036608">
    <property type="component" value="Chromosome"/>
</dbReference>
<dbReference type="PANTHER" id="PTHR30425">
    <property type="entry name" value="PHOSPHATE TRANSPORT SYSTEM PERMEASE PROTEIN PST"/>
    <property type="match status" value="1"/>
</dbReference>
<comment type="function">
    <text evidence="10">Part of the binding-protein-dependent transport system for phosphate; probably responsible for the translocation of the substrate across the membrane.</text>
</comment>
<evidence type="ECO:0000256" key="6">
    <source>
        <dbReference type="ARBA" id="ARBA00022692"/>
    </source>
</evidence>
<evidence type="ECO:0000256" key="5">
    <source>
        <dbReference type="ARBA" id="ARBA00022592"/>
    </source>
</evidence>
<keyword evidence="4" id="KW-1003">Cell membrane</keyword>
<keyword evidence="3 9" id="KW-0813">Transport</keyword>
<dbReference type="PATRIC" id="fig|200450.3.peg.5911"/>
<feature type="transmembrane region" description="Helical" evidence="9">
    <location>
        <begin position="290"/>
        <end position="316"/>
    </location>
</feature>
<dbReference type="AlphaFoldDB" id="A0A0H5AFD8"/>
<dbReference type="GO" id="GO:0005315">
    <property type="term" value="F:phosphate transmembrane transporter activity"/>
    <property type="evidence" value="ECO:0007669"/>
    <property type="project" value="InterPro"/>
</dbReference>
<dbReference type="NCBIfam" id="TIGR02138">
    <property type="entry name" value="phosphate_pstC"/>
    <property type="match status" value="1"/>
</dbReference>
<reference evidence="12 13" key="1">
    <citation type="journal article" date="2015" name="Genome Announc.">
        <title>Complete Genome Sequence of the Rhizobacterium Pseudomonas trivialis Strain IHBB745 with Multiple Plant Growth-Promoting Activities and Tolerance to Desiccation and Alkalinity.</title>
        <authorList>
            <person name="Gulati A."/>
            <person name="Swarnkar M.K."/>
            <person name="Vyas P."/>
            <person name="Rahi P."/>
            <person name="Thakur R."/>
            <person name="Thakur N."/>
            <person name="Singh A.K."/>
        </authorList>
    </citation>
    <scope>NUCLEOTIDE SEQUENCE [LARGE SCALE GENOMIC DNA]</scope>
    <source>
        <strain evidence="13">745</strain>
    </source>
</reference>
<keyword evidence="8 9" id="KW-0472">Membrane</keyword>
<feature type="transmembrane region" description="Helical" evidence="9">
    <location>
        <begin position="89"/>
        <end position="110"/>
    </location>
</feature>
<dbReference type="CDD" id="cd06261">
    <property type="entry name" value="TM_PBP2"/>
    <property type="match status" value="1"/>
</dbReference>
<evidence type="ECO:0000256" key="10">
    <source>
        <dbReference type="RuleBase" id="RU363054"/>
    </source>
</evidence>
<dbReference type="InterPro" id="IPR011864">
    <property type="entry name" value="Phosphate_PstC"/>
</dbReference>
<evidence type="ECO:0000256" key="2">
    <source>
        <dbReference type="ARBA" id="ARBA00007069"/>
    </source>
</evidence>
<evidence type="ECO:0000256" key="8">
    <source>
        <dbReference type="ARBA" id="ARBA00023136"/>
    </source>
</evidence>
<sequence length="322" mass="34212">MNSPFVVPVNPDSACQPPSTKDFLVDRTFRALARIGVVLVLALVFALVFEVGRKALPGMEKHGFDVLFGSVWDVNQGKYGILPAIWGTLYSAFIALLIAGFFGVSMAIFLTQDFLPAKLAAVFRTIVELLAAIPSVVYGLWGIYVVIPAIRPLTAWLNTELGWIPFFGTSLSGPGLLPAALVLAIMILPTIAAVSQDALTGVPMKTKQAAYGMGTTHWEAILKVMVPSAATGIFGSLVLGLGRALGETMALAMLVGNANNISLSLFAPANTLAALLALNFPEAGPNEIEVLMYAALVLMFITLLVNVIGSMIMLYAQRGTKQ</sequence>
<name>A0A0H5AFD8_9PSED</name>
<dbReference type="RefSeq" id="WP_049713217.1">
    <property type="nucleotide sequence ID" value="NZ_CP011507.1"/>
</dbReference>
<dbReference type="GO" id="GO:0006817">
    <property type="term" value="P:phosphate ion transport"/>
    <property type="evidence" value="ECO:0007669"/>
    <property type="project" value="UniProtKB-KW"/>
</dbReference>
<organism evidence="12 13">
    <name type="scientific">Pseudomonas trivialis</name>
    <dbReference type="NCBI Taxonomy" id="200450"/>
    <lineage>
        <taxon>Bacteria</taxon>
        <taxon>Pseudomonadati</taxon>
        <taxon>Pseudomonadota</taxon>
        <taxon>Gammaproteobacteria</taxon>
        <taxon>Pseudomonadales</taxon>
        <taxon>Pseudomonadaceae</taxon>
        <taxon>Pseudomonas</taxon>
    </lineage>
</organism>
<dbReference type="Pfam" id="PF00528">
    <property type="entry name" value="BPD_transp_1"/>
    <property type="match status" value="1"/>
</dbReference>
<dbReference type="SUPFAM" id="SSF161098">
    <property type="entry name" value="MetI-like"/>
    <property type="match status" value="1"/>
</dbReference>
<comment type="similarity">
    <text evidence="2 10">Belongs to the binding-protein-dependent transport system permease family. CysTW subfamily.</text>
</comment>
<reference evidence="13" key="2">
    <citation type="submission" date="2015-05" db="EMBL/GenBank/DDBJ databases">
        <authorList>
            <person name="Swarnkar M.K."/>
            <person name="Vyas P."/>
            <person name="Rahi P."/>
            <person name="Thakur R."/>
            <person name="Thakur N."/>
            <person name="Singh A.K."/>
            <person name="Gulati A."/>
        </authorList>
    </citation>
    <scope>NUCLEOTIDE SEQUENCE [LARGE SCALE GENOMIC DNA]</scope>
    <source>
        <strain evidence="13">745</strain>
    </source>
</reference>
<dbReference type="PROSITE" id="PS50928">
    <property type="entry name" value="ABC_TM1"/>
    <property type="match status" value="1"/>
</dbReference>
<dbReference type="InterPro" id="IPR000515">
    <property type="entry name" value="MetI-like"/>
</dbReference>
<evidence type="ECO:0000313" key="12">
    <source>
        <dbReference type="EMBL" id="AKS09934.1"/>
    </source>
</evidence>